<dbReference type="GO" id="GO:0004827">
    <property type="term" value="F:proline-tRNA ligase activity"/>
    <property type="evidence" value="ECO:0007669"/>
    <property type="project" value="UniProtKB-EC"/>
</dbReference>
<dbReference type="CDD" id="cd00778">
    <property type="entry name" value="ProRS_core_arch_euk"/>
    <property type="match status" value="1"/>
</dbReference>
<dbReference type="Gene3D" id="2.40.240.10">
    <property type="entry name" value="Ribosomal Protein L25, Chain P"/>
    <property type="match status" value="2"/>
</dbReference>
<dbReference type="EC" id="6.1.1.15" evidence="2"/>
<dbReference type="GO" id="GO:0017101">
    <property type="term" value="C:aminoacyl-tRNA synthetase multienzyme complex"/>
    <property type="evidence" value="ECO:0007669"/>
    <property type="project" value="UniProtKB-ARBA"/>
</dbReference>
<dbReference type="InterPro" id="IPR002314">
    <property type="entry name" value="aa-tRNA-synt_IIb"/>
</dbReference>
<dbReference type="PROSITE" id="PS50862">
    <property type="entry name" value="AA_TRNA_LIGASE_II"/>
    <property type="match status" value="1"/>
</dbReference>
<keyword evidence="12" id="KW-0030">Aminoacyl-tRNA synthetase</keyword>
<dbReference type="OMA" id="NVTFINW"/>
<feature type="region of interest" description="Disordered" evidence="19">
    <location>
        <begin position="913"/>
        <end position="944"/>
    </location>
</feature>
<dbReference type="SUPFAM" id="SSF55681">
    <property type="entry name" value="Class II aaRS and biotin synthetases"/>
    <property type="match status" value="1"/>
</dbReference>
<dbReference type="GO" id="GO:0004818">
    <property type="term" value="F:glutamate-tRNA ligase activity"/>
    <property type="evidence" value="ECO:0007669"/>
    <property type="project" value="UniProtKB-EC"/>
</dbReference>
<dbReference type="FunFam" id="1.10.1160.10:FF:000001">
    <property type="entry name" value="Glutamine--tRNA ligase"/>
    <property type="match status" value="1"/>
</dbReference>
<evidence type="ECO:0000256" key="13">
    <source>
        <dbReference type="ARBA" id="ARBA00023268"/>
    </source>
</evidence>
<dbReference type="CDD" id="cd00936">
    <property type="entry name" value="WEPRS_RNA"/>
    <property type="match status" value="5"/>
</dbReference>
<dbReference type="SUPFAM" id="SSF52954">
    <property type="entry name" value="Class II aaRS ABD-related"/>
    <property type="match status" value="1"/>
</dbReference>
<evidence type="ECO:0000256" key="11">
    <source>
        <dbReference type="ARBA" id="ARBA00022917"/>
    </source>
</evidence>
<evidence type="ECO:0000256" key="1">
    <source>
        <dbReference type="ARBA" id="ARBA00009968"/>
    </source>
</evidence>
<dbReference type="Gene3D" id="3.40.50.800">
    <property type="entry name" value="Anticodon-binding domain"/>
    <property type="match status" value="1"/>
</dbReference>
<dbReference type="GO" id="GO:0006433">
    <property type="term" value="P:prolyl-tRNA aminoacylation"/>
    <property type="evidence" value="ECO:0007669"/>
    <property type="project" value="InterPro"/>
</dbReference>
<accession>A0A1D2MRC6</accession>
<dbReference type="FunFam" id="3.30.110.30:FF:000001">
    <property type="entry name" value="Bifunctional glutamate/proline--tRNA ligase"/>
    <property type="match status" value="1"/>
</dbReference>
<feature type="domain" description="WHEP-TRS" evidence="21">
    <location>
        <begin position="866"/>
        <end position="922"/>
    </location>
</feature>
<dbReference type="Pfam" id="PF03950">
    <property type="entry name" value="tRNA-synt_1c_C"/>
    <property type="match status" value="1"/>
</dbReference>
<evidence type="ECO:0000313" key="22">
    <source>
        <dbReference type="EMBL" id="ODM95546.1"/>
    </source>
</evidence>
<feature type="domain" description="WHEP-TRS" evidence="21">
    <location>
        <begin position="1024"/>
        <end position="1080"/>
    </location>
</feature>
<dbReference type="GO" id="GO:0003723">
    <property type="term" value="F:RNA binding"/>
    <property type="evidence" value="ECO:0007669"/>
    <property type="project" value="UniProtKB-KW"/>
</dbReference>
<protein>
    <recommendedName>
        <fullName evidence="17">Bifunctional glutamate/proline--tRNA ligase</fullName>
        <ecNumber evidence="2">6.1.1.15</ecNumber>
        <ecNumber evidence="3">6.1.1.17</ecNumber>
    </recommendedName>
    <alternativeName>
        <fullName evidence="18">Bifunctional aminoacyl-tRNA synthetase</fullName>
    </alternativeName>
</protein>
<dbReference type="InterPro" id="IPR014729">
    <property type="entry name" value="Rossmann-like_a/b/a_fold"/>
</dbReference>
<dbReference type="CDD" id="cd00862">
    <property type="entry name" value="ProRS_anticodon_zinc"/>
    <property type="match status" value="1"/>
</dbReference>
<dbReference type="FunFam" id="3.30.930.10:FF:000007">
    <property type="entry name" value="Bifunctional glutamate/proline--tRNA ligase"/>
    <property type="match status" value="1"/>
</dbReference>
<evidence type="ECO:0000256" key="12">
    <source>
        <dbReference type="ARBA" id="ARBA00023146"/>
    </source>
</evidence>
<dbReference type="InterPro" id="IPR020061">
    <property type="entry name" value="Glu_tRNA_lig_a-bdl"/>
</dbReference>
<feature type="domain" description="WHEP-TRS" evidence="21">
    <location>
        <begin position="1102"/>
        <end position="1158"/>
    </location>
</feature>
<evidence type="ECO:0000256" key="17">
    <source>
        <dbReference type="ARBA" id="ARBA00067786"/>
    </source>
</evidence>
<dbReference type="EC" id="6.1.1.17" evidence="3"/>
<keyword evidence="6" id="KW-0479">Metal-binding</keyword>
<dbReference type="GO" id="GO:0006424">
    <property type="term" value="P:glutamyl-tRNA aminoacylation"/>
    <property type="evidence" value="ECO:0007669"/>
    <property type="project" value="InterPro"/>
</dbReference>
<dbReference type="Pfam" id="PF00458">
    <property type="entry name" value="WHEP-TRS"/>
    <property type="match status" value="6"/>
</dbReference>
<evidence type="ECO:0000256" key="14">
    <source>
        <dbReference type="ARBA" id="ARBA00047366"/>
    </source>
</evidence>
<dbReference type="Gene3D" id="1.10.1160.10">
    <property type="entry name" value="Glutamyl-trna Synthetase, Domain 2"/>
    <property type="match status" value="1"/>
</dbReference>
<feature type="domain" description="Aminoacyl-transfer RNA synthetases class-II family profile" evidence="20">
    <location>
        <begin position="1333"/>
        <end position="1575"/>
    </location>
</feature>
<dbReference type="EMBL" id="LJIJ01000655">
    <property type="protein sequence ID" value="ODM95546.1"/>
    <property type="molecule type" value="Genomic_DNA"/>
</dbReference>
<name>A0A1D2MRC6_ORCCI</name>
<dbReference type="PROSITE" id="PS51185">
    <property type="entry name" value="WHEP_TRS_2"/>
    <property type="match status" value="6"/>
</dbReference>
<dbReference type="HAMAP" id="MF_01571">
    <property type="entry name" value="Pro_tRNA_synth_type3"/>
    <property type="match status" value="1"/>
</dbReference>
<dbReference type="SUPFAM" id="SSF52374">
    <property type="entry name" value="Nucleotidylyl transferase"/>
    <property type="match status" value="1"/>
</dbReference>
<dbReference type="InterPro" id="IPR049437">
    <property type="entry name" value="tRNA-synt_1c_C2"/>
</dbReference>
<dbReference type="FunFam" id="3.40.50.620:FF:000070">
    <property type="entry name" value="Bifunctional glutamate/proline--tRNA ligase"/>
    <property type="match status" value="1"/>
</dbReference>
<evidence type="ECO:0000256" key="15">
    <source>
        <dbReference type="ARBA" id="ARBA00050792"/>
    </source>
</evidence>
<dbReference type="Gene3D" id="3.40.50.620">
    <property type="entry name" value="HUPs"/>
    <property type="match status" value="1"/>
</dbReference>
<dbReference type="SUPFAM" id="SSF47616">
    <property type="entry name" value="GST C-terminal domain-like"/>
    <property type="match status" value="1"/>
</dbReference>
<dbReference type="InterPro" id="IPR000738">
    <property type="entry name" value="WHEP-TRS_dom"/>
</dbReference>
<reference evidence="22 23" key="1">
    <citation type="journal article" date="2016" name="Genome Biol. Evol.">
        <title>Gene Family Evolution Reflects Adaptation to Soil Environmental Stressors in the Genome of the Collembolan Orchesella cincta.</title>
        <authorList>
            <person name="Faddeeva-Vakhrusheva A."/>
            <person name="Derks M.F."/>
            <person name="Anvar S.Y."/>
            <person name="Agamennone V."/>
            <person name="Suring W."/>
            <person name="Smit S."/>
            <person name="van Straalen N.M."/>
            <person name="Roelofs D."/>
        </authorList>
    </citation>
    <scope>NUCLEOTIDE SEQUENCE [LARGE SCALE GENOMIC DNA]</scope>
    <source>
        <tissue evidence="22">Mixed pool</tissue>
    </source>
</reference>
<keyword evidence="13" id="KW-0511">Multifunctional enzyme</keyword>
<feature type="compositionally biased region" description="Basic and acidic residues" evidence="19">
    <location>
        <begin position="1260"/>
        <end position="1274"/>
    </location>
</feature>
<dbReference type="STRING" id="48709.A0A1D2MRC6"/>
<comment type="similarity">
    <text evidence="16">In the N-terminal section; belongs to the class-I aminoacyl-tRNA synthetase family. Glutamate--tRNA ligase type 2 subfamily.</text>
</comment>
<dbReference type="SUPFAM" id="SSF47060">
    <property type="entry name" value="S15/NS1 RNA-binding domain"/>
    <property type="match status" value="6"/>
</dbReference>
<evidence type="ECO:0000259" key="21">
    <source>
        <dbReference type="PROSITE" id="PS51185"/>
    </source>
</evidence>
<dbReference type="OrthoDB" id="1350766at2759"/>
<evidence type="ECO:0000256" key="3">
    <source>
        <dbReference type="ARBA" id="ARBA00012835"/>
    </source>
</evidence>
<comment type="caution">
    <text evidence="22">The sequence shown here is derived from an EMBL/GenBank/DDBJ whole genome shotgun (WGS) entry which is preliminary data.</text>
</comment>
<feature type="domain" description="WHEP-TRS" evidence="21">
    <location>
        <begin position="1181"/>
        <end position="1237"/>
    </location>
</feature>
<dbReference type="FunFam" id="3.40.50.800:FF:000005">
    <property type="entry name" value="bifunctional glutamate/proline--tRNA ligase"/>
    <property type="match status" value="1"/>
</dbReference>
<feature type="compositionally biased region" description="Low complexity" evidence="19">
    <location>
        <begin position="929"/>
        <end position="944"/>
    </location>
</feature>
<dbReference type="CDD" id="cd00807">
    <property type="entry name" value="GlnRS_core"/>
    <property type="match status" value="1"/>
</dbReference>
<dbReference type="PANTHER" id="PTHR43382:SF2">
    <property type="entry name" value="BIFUNCTIONAL GLUTAMATE_PROLINE--TRNA LIGASE"/>
    <property type="match status" value="1"/>
</dbReference>
<sequence length="1793" mass="198542">MELEVCLDSNNPPMGLRMAATLAEETGVRANWTNETKLSWNNGIAVSSSTIYRILARRFPALYCNTAYERTEVDYWLGFAESQLVKPTAENLQKLDGILKLSSFLVGNQLTVADLAVFDKLAGRREALVKFLNINRYYNFIEAAIVDTIPRSDVSKMKDLKTVPIEVGAGDAGKRFVGFTNIKKEGQQKPGKQAGGGEGESKKKPEKASGNKDNGKGEDKNNQPGGGDKGKKKDEGKFVELPGAEMGKVVVRFPPEASGYLHIGHAKAALLNQYYQLMFNGKLIMRFDDTNPAKEKEAFEEVILQDLEMLQVKPDRFTYTSDYFELMLELCEKLLKADKAYVDDTEAEVMKDERMKRIESKNRSNAIDKNLQMWNEMKNGTAYGQKCCVRAKIDMNAANGCMRDPTIYRCKPEHHPRTGNKYKVYPTYDFACPIVDSIEGVTHALRTTEYHDRDDQFFWFIDALGLRKPYIYEYSRLNLTNTVLSKRKLTWFVDEGAVDGWDDPRFPTVRGVLRRGMTVEGLKQFIVAQGSSRSVVMMSWDKIWAFNRQVIDPIAPRHTGLMQGFLIPVNVKGAAEIVDVADAHPKNPEVGKRNVWKSGKVLVEEDDAVLFKEGENVTFVNWGNIKIEKINRKGDKIESVDASLNLDDKDFKKTMKITWLAETAKSPLTPIEAVYYDHIISKPVLNPDEDFKQFLGQNTKVKVDMVGDADMRNLKKGDIVQLQRKGFFICDVPYKPRSAHTCKETPLVLFAVPDGKTKENPTVRIPGKQGQNLAGQIEPKKEAGSGLDSNVSSAAASLDAQIIAQGNKIRDLKSQKATKDVIEVEVKALLAFKTEFKSVVGKDWDPKGNNVPKTEAAPVAAVPNNAIASLDAQIVAQGNKIRDLKGQKAAKDVIEGEVKALLALKVDFKKAAGKDWDPKGNNVPKSEPAAAQITSSASSSDSLVSLDNQITEQGGKIRDLKSQKAAKDVLDVEVKKLLALKAEFKKVAGKDWDPKGNNVPKTSSSSVTAPAPTTTSSSSSNNSELVSIDAQITAQGSKIRDLKSQKAGKDVIDAEVKKLLGLKADFKKAAGKDWDPKGNNVPQNTTAPAPTTASSSTSNNSELGSLDAQITAQGNKIRVLKSQKAAKDVLDAEVKTLLSLKADFKKVAGKDWDPKGNNISKSQTVASQASAQSSMSESDSALASIDAQITAQGNRVRELKGQKATKDAIDAEVKALLALKAEFKKVAGRDWDPKGNNTGGASKPSAENTSGSSGGNQKSKGKENKPAKPSKDTPKPAAAKESQADAGKKQTRLCVEAKKSENLAEWFSQVITKSEMIEYYDVSGCYIFRPWSFAIWEAIKDWFDGEIKKLGVQNCYFPMFVSQAALQKEKDHIADFAPEVAWVTKSGDSDLAEPIAIRPTSETVMYPSFAKWVQSHRDLPIKLNQWNNVVRWEFKHPQPFIRTREFLWQEGHSAFATYEEAEEEVYAILCLYERVYTELLAIPVIPGRKTEKEKFPGGDYTTTVEAYISASGRGLQGATSHHLGQNFSKMFKISFEDPKSPEKECFAYQNSWGLSTRTIGAMVMVHGDDQGLVLPPRVAATQVVIVPCGITASLKDDEREALYAECKSYETRLSKLGLRVKGDYRENYSPGWKFNHWELKGVPLRIEVGPRDLKESQYVAVQRHDGSKGTYKNASLERDVKNLLDDIHNAMFQKAQKEMDANITVTEDWQALCADLDKKHIIMAPFCGRVECEENIKKDSAKDEPSEPGAPAMGAKSLCIPFKQPKDLQSSTKCIHPKCNQKPKSYTLFGRSY</sequence>
<evidence type="ECO:0000259" key="20">
    <source>
        <dbReference type="PROSITE" id="PS50862"/>
    </source>
</evidence>
<evidence type="ECO:0000313" key="23">
    <source>
        <dbReference type="Proteomes" id="UP000094527"/>
    </source>
</evidence>
<feature type="region of interest" description="Disordered" evidence="19">
    <location>
        <begin position="180"/>
        <end position="235"/>
    </location>
</feature>
<dbReference type="GO" id="GO:0005737">
    <property type="term" value="C:cytoplasm"/>
    <property type="evidence" value="ECO:0007669"/>
    <property type="project" value="InterPro"/>
</dbReference>
<dbReference type="SMART" id="SM00991">
    <property type="entry name" value="WHEP-TRS"/>
    <property type="match status" value="6"/>
</dbReference>
<dbReference type="Gene3D" id="3.30.110.30">
    <property type="entry name" value="C-terminal domain of ProRS"/>
    <property type="match status" value="1"/>
</dbReference>
<keyword evidence="11" id="KW-0648">Protein biosynthesis</keyword>
<feature type="compositionally biased region" description="Low complexity" evidence="19">
    <location>
        <begin position="1079"/>
        <end position="1101"/>
    </location>
</feature>
<dbReference type="Pfam" id="PF00587">
    <property type="entry name" value="tRNA-synt_2b"/>
    <property type="match status" value="1"/>
</dbReference>
<evidence type="ECO:0000256" key="2">
    <source>
        <dbReference type="ARBA" id="ARBA00012831"/>
    </source>
</evidence>
<dbReference type="InterPro" id="IPR004499">
    <property type="entry name" value="Pro-tRNA-ligase_IIa_arc-type"/>
</dbReference>
<feature type="domain" description="WHEP-TRS" evidence="21">
    <location>
        <begin position="794"/>
        <end position="850"/>
    </location>
</feature>
<keyword evidence="9" id="KW-0067">ATP-binding</keyword>
<feature type="compositionally biased region" description="Polar residues" evidence="19">
    <location>
        <begin position="1235"/>
        <end position="1249"/>
    </location>
</feature>
<keyword evidence="8" id="KW-0862">Zinc</keyword>
<dbReference type="InterPro" id="IPR001412">
    <property type="entry name" value="aa-tRNA-synth_I_CS"/>
</dbReference>
<dbReference type="SMART" id="SM00946">
    <property type="entry name" value="ProRS-C_1"/>
    <property type="match status" value="1"/>
</dbReference>
<evidence type="ECO:0000256" key="18">
    <source>
        <dbReference type="ARBA" id="ARBA00076053"/>
    </source>
</evidence>
<dbReference type="InterPro" id="IPR016061">
    <property type="entry name" value="Pro-tRNA_ligase_II_C"/>
</dbReference>
<dbReference type="PROSITE" id="PS00178">
    <property type="entry name" value="AA_TRNA_LIGASE_I"/>
    <property type="match status" value="1"/>
</dbReference>
<dbReference type="Pfam" id="PF09180">
    <property type="entry name" value="ProRS-C_1"/>
    <property type="match status" value="1"/>
</dbReference>
<dbReference type="Gene3D" id="3.90.800.10">
    <property type="entry name" value="Glutamyl-tRNA Synthetase, Domain 3"/>
    <property type="match status" value="1"/>
</dbReference>
<evidence type="ECO:0000256" key="9">
    <source>
        <dbReference type="ARBA" id="ARBA00022840"/>
    </source>
</evidence>
<dbReference type="InterPro" id="IPR011035">
    <property type="entry name" value="Ribosomal_bL25/Gln-tRNA_synth"/>
</dbReference>
<feature type="compositionally biased region" description="Basic and acidic residues" evidence="19">
    <location>
        <begin position="199"/>
        <end position="221"/>
    </location>
</feature>
<feature type="compositionally biased region" description="Low complexity" evidence="19">
    <location>
        <begin position="1160"/>
        <end position="1179"/>
    </location>
</feature>
<dbReference type="PRINTS" id="PR00987">
    <property type="entry name" value="TRNASYNTHGLU"/>
</dbReference>
<feature type="compositionally biased region" description="Low complexity" evidence="19">
    <location>
        <begin position="1002"/>
        <end position="1023"/>
    </location>
</feature>
<organism evidence="22 23">
    <name type="scientific">Orchesella cincta</name>
    <name type="common">Springtail</name>
    <name type="synonym">Podura cincta</name>
    <dbReference type="NCBI Taxonomy" id="48709"/>
    <lineage>
        <taxon>Eukaryota</taxon>
        <taxon>Metazoa</taxon>
        <taxon>Ecdysozoa</taxon>
        <taxon>Arthropoda</taxon>
        <taxon>Hexapoda</taxon>
        <taxon>Collembola</taxon>
        <taxon>Entomobryomorpha</taxon>
        <taxon>Entomobryoidea</taxon>
        <taxon>Orchesellidae</taxon>
        <taxon>Orchesellinae</taxon>
        <taxon>Orchesella</taxon>
    </lineage>
</organism>
<evidence type="ECO:0000256" key="10">
    <source>
        <dbReference type="ARBA" id="ARBA00022884"/>
    </source>
</evidence>
<feature type="region of interest" description="Disordered" evidence="19">
    <location>
        <begin position="1229"/>
        <end position="1290"/>
    </location>
</feature>
<dbReference type="SUPFAM" id="SSF64586">
    <property type="entry name" value="C-terminal domain of ProRS"/>
    <property type="match status" value="1"/>
</dbReference>
<comment type="catalytic activity">
    <reaction evidence="15">
        <text>tRNA(Pro) + L-proline + ATP = L-prolyl-tRNA(Pro) + AMP + diphosphate</text>
        <dbReference type="Rhea" id="RHEA:14305"/>
        <dbReference type="Rhea" id="RHEA-COMP:9700"/>
        <dbReference type="Rhea" id="RHEA-COMP:9702"/>
        <dbReference type="ChEBI" id="CHEBI:30616"/>
        <dbReference type="ChEBI" id="CHEBI:33019"/>
        <dbReference type="ChEBI" id="CHEBI:60039"/>
        <dbReference type="ChEBI" id="CHEBI:78442"/>
        <dbReference type="ChEBI" id="CHEBI:78532"/>
        <dbReference type="ChEBI" id="CHEBI:456215"/>
        <dbReference type="EC" id="6.1.1.15"/>
    </reaction>
    <physiologicalReaction direction="left-to-right" evidence="15">
        <dbReference type="Rhea" id="RHEA:14306"/>
    </physiologicalReaction>
</comment>
<keyword evidence="7" id="KW-0547">Nucleotide-binding</keyword>
<gene>
    <name evidence="22" type="ORF">Ocin01_11134</name>
</gene>
<evidence type="ECO:0000256" key="8">
    <source>
        <dbReference type="ARBA" id="ARBA00022833"/>
    </source>
</evidence>
<evidence type="ECO:0000256" key="19">
    <source>
        <dbReference type="SAM" id="MobiDB-lite"/>
    </source>
</evidence>
<dbReference type="InterPro" id="IPR020059">
    <property type="entry name" value="Glu/Gln-tRNA-synth_Ib_codon-bd"/>
</dbReference>
<dbReference type="InterPro" id="IPR036621">
    <property type="entry name" value="Anticodon-bd_dom_sf"/>
</dbReference>
<dbReference type="GO" id="GO:0005524">
    <property type="term" value="F:ATP binding"/>
    <property type="evidence" value="ECO:0007669"/>
    <property type="project" value="UniProtKB-KW"/>
</dbReference>
<dbReference type="Pfam" id="PF03129">
    <property type="entry name" value="HGTP_anticodon"/>
    <property type="match status" value="1"/>
</dbReference>
<dbReference type="InterPro" id="IPR004154">
    <property type="entry name" value="Anticodon-bd"/>
</dbReference>
<keyword evidence="23" id="KW-1185">Reference proteome</keyword>
<dbReference type="InterPro" id="IPR020058">
    <property type="entry name" value="Glu/Gln-tRNA-synth_Ib_cat-dom"/>
</dbReference>
<evidence type="ECO:0000256" key="6">
    <source>
        <dbReference type="ARBA" id="ARBA00022723"/>
    </source>
</evidence>
<dbReference type="InterPro" id="IPR017449">
    <property type="entry name" value="Pro-tRNA_synth_II"/>
</dbReference>
<dbReference type="InterPro" id="IPR033721">
    <property type="entry name" value="ProRS_core_arch_euk"/>
</dbReference>
<dbReference type="PANTHER" id="PTHR43382">
    <property type="entry name" value="PROLYL-TRNA SYNTHETASE"/>
    <property type="match status" value="1"/>
</dbReference>
<evidence type="ECO:0000256" key="5">
    <source>
        <dbReference type="ARBA" id="ARBA00022598"/>
    </source>
</evidence>
<comment type="catalytic activity">
    <reaction evidence="14">
        <text>tRNA(Glu) + L-glutamate + ATP = L-glutamyl-tRNA(Glu) + AMP + diphosphate</text>
        <dbReference type="Rhea" id="RHEA:23540"/>
        <dbReference type="Rhea" id="RHEA-COMP:9663"/>
        <dbReference type="Rhea" id="RHEA-COMP:9680"/>
        <dbReference type="ChEBI" id="CHEBI:29985"/>
        <dbReference type="ChEBI" id="CHEBI:30616"/>
        <dbReference type="ChEBI" id="CHEBI:33019"/>
        <dbReference type="ChEBI" id="CHEBI:78442"/>
        <dbReference type="ChEBI" id="CHEBI:78520"/>
        <dbReference type="ChEBI" id="CHEBI:456215"/>
        <dbReference type="EC" id="6.1.1.17"/>
    </reaction>
    <physiologicalReaction direction="left-to-right" evidence="14">
        <dbReference type="Rhea" id="RHEA:23541"/>
    </physiologicalReaction>
</comment>
<dbReference type="Pfam" id="PF20974">
    <property type="entry name" value="tRNA-synt_1c_C2"/>
    <property type="match status" value="1"/>
</dbReference>
<dbReference type="InterPro" id="IPR009068">
    <property type="entry name" value="uS15_NS1_RNA-bd_sf"/>
</dbReference>
<dbReference type="HAMAP" id="MF_02076">
    <property type="entry name" value="Glu_tRNA_synth_type2"/>
    <property type="match status" value="1"/>
</dbReference>
<dbReference type="NCBIfam" id="TIGR00463">
    <property type="entry name" value="gltX_arch"/>
    <property type="match status" value="1"/>
</dbReference>
<dbReference type="InterPro" id="IPR000924">
    <property type="entry name" value="Glu/Gln-tRNA-synth"/>
</dbReference>
<evidence type="ECO:0000256" key="7">
    <source>
        <dbReference type="ARBA" id="ARBA00022741"/>
    </source>
</evidence>
<feature type="region of interest" description="Disordered" evidence="19">
    <location>
        <begin position="1070"/>
        <end position="1103"/>
    </location>
</feature>
<dbReference type="Gene3D" id="1.20.1050.130">
    <property type="match status" value="1"/>
</dbReference>
<dbReference type="InterPro" id="IPR020056">
    <property type="entry name" value="Rbsml_bL25/Gln-tRNA_synth_N"/>
</dbReference>
<dbReference type="Proteomes" id="UP000094527">
    <property type="component" value="Unassembled WGS sequence"/>
</dbReference>
<dbReference type="InterPro" id="IPR036282">
    <property type="entry name" value="Glutathione-S-Trfase_C_sf"/>
</dbReference>
<keyword evidence="5 22" id="KW-0436">Ligase</keyword>
<feature type="domain" description="WHEP-TRS" evidence="21">
    <location>
        <begin position="942"/>
        <end position="998"/>
    </location>
</feature>
<dbReference type="InterPro" id="IPR045864">
    <property type="entry name" value="aa-tRNA-synth_II/BPL/LPL"/>
</dbReference>
<dbReference type="InterPro" id="IPR004526">
    <property type="entry name" value="Glu-tRNA-synth_arc/euk"/>
</dbReference>
<comment type="similarity">
    <text evidence="1">In the C-terminal section; belongs to the class-II aminoacyl-tRNA synthetase family.</text>
</comment>
<dbReference type="NCBIfam" id="TIGR00408">
    <property type="entry name" value="proS_fam_I"/>
    <property type="match status" value="1"/>
</dbReference>
<dbReference type="PROSITE" id="PS00762">
    <property type="entry name" value="WHEP_TRS_1"/>
    <property type="match status" value="4"/>
</dbReference>
<dbReference type="InterPro" id="IPR006195">
    <property type="entry name" value="aa-tRNA-synth_II"/>
</dbReference>
<feature type="region of interest" description="Disordered" evidence="19">
    <location>
        <begin position="990"/>
        <end position="1024"/>
    </location>
</feature>
<evidence type="ECO:0000256" key="16">
    <source>
        <dbReference type="ARBA" id="ARBA00061295"/>
    </source>
</evidence>
<evidence type="ECO:0000256" key="4">
    <source>
        <dbReference type="ARBA" id="ARBA00022553"/>
    </source>
</evidence>
<proteinExistence type="inferred from homology"/>
<dbReference type="Gene3D" id="3.30.930.10">
    <property type="entry name" value="Bira Bifunctional Protein, Domain 2"/>
    <property type="match status" value="1"/>
</dbReference>
<dbReference type="GO" id="GO:0046872">
    <property type="term" value="F:metal ion binding"/>
    <property type="evidence" value="ECO:0007669"/>
    <property type="project" value="UniProtKB-KW"/>
</dbReference>
<dbReference type="SUPFAM" id="SSF50715">
    <property type="entry name" value="Ribosomal protein L25-like"/>
    <property type="match status" value="1"/>
</dbReference>
<dbReference type="FunFam" id="3.90.800.10:FF:000001">
    <property type="entry name" value="Glutamine--tRNA ligase"/>
    <property type="match status" value="1"/>
</dbReference>
<dbReference type="Pfam" id="PF00749">
    <property type="entry name" value="tRNA-synt_1c"/>
    <property type="match status" value="1"/>
</dbReference>
<keyword evidence="4" id="KW-0597">Phosphoprotein</keyword>
<feature type="region of interest" description="Disordered" evidence="19">
    <location>
        <begin position="1149"/>
        <end position="1179"/>
    </location>
</feature>
<dbReference type="Gene3D" id="1.10.287.10">
    <property type="entry name" value="S15/NS1, RNA-binding"/>
    <property type="match status" value="6"/>
</dbReference>
<dbReference type="FunFam" id="1.10.287.10:FF:000006">
    <property type="entry name" value="Bifunctional glutamate/proline--tRNA ligase"/>
    <property type="match status" value="2"/>
</dbReference>
<keyword evidence="10" id="KW-0694">RNA-binding</keyword>